<name>A0ABS6MNL1_9GAMM</name>
<gene>
    <name evidence="1" type="ORF">KQY15_15015</name>
</gene>
<proteinExistence type="predicted"/>
<protein>
    <submittedName>
        <fullName evidence="1">Uncharacterized protein</fullName>
    </submittedName>
</protein>
<accession>A0ABS6MNL1</accession>
<evidence type="ECO:0000313" key="2">
    <source>
        <dbReference type="Proteomes" id="UP000704611"/>
    </source>
</evidence>
<dbReference type="Proteomes" id="UP000704611">
    <property type="component" value="Unassembled WGS sequence"/>
</dbReference>
<evidence type="ECO:0000313" key="1">
    <source>
        <dbReference type="EMBL" id="MBV2130404.1"/>
    </source>
</evidence>
<dbReference type="RefSeq" id="WP_217670588.1">
    <property type="nucleotide sequence ID" value="NZ_JAHRID010000007.1"/>
</dbReference>
<sequence length="384" mass="43824">MSFLETKYALNGTPFKSEDLDYARLFWKVLIEHADRNWLVKPKGQLAKHWQSTSISSAVQLIDLGSMLYALSESMTSDSEYAFENKVRALLNSDGVQFEEQLTELLVGALLRKLKRQLQLDCPSFYSILEGQKPKNVDYGLHWSNDSKRVFIEVTVFHIQKLVDWEAAISHMMYQFQQAVIKSKLNRALSVTAPLVLNRRTLPPKVLRKAIQAIANSERGKHEIALGEEVLTLEWTPAVHYKEFPGANEIDPTSFGFTFGNNIEILTYAGMSMKLAWPGNAEELVNRSLRNTLDLKLKQFNIGVPYVLMIRILNERVSQKRVIDLLLLRVFSNNKYSRISAVGLLMLRFSQDTGYQTHVNFVSNPNAINKLPDDFLSTFTDSQT</sequence>
<comment type="caution">
    <text evidence="1">The sequence shown here is derived from an EMBL/GenBank/DDBJ whole genome shotgun (WGS) entry which is preliminary data.</text>
</comment>
<organism evidence="1 2">
    <name type="scientific">Arsukibacterium indicum</name>
    <dbReference type="NCBI Taxonomy" id="2848612"/>
    <lineage>
        <taxon>Bacteria</taxon>
        <taxon>Pseudomonadati</taxon>
        <taxon>Pseudomonadota</taxon>
        <taxon>Gammaproteobacteria</taxon>
        <taxon>Chromatiales</taxon>
        <taxon>Chromatiaceae</taxon>
        <taxon>Arsukibacterium</taxon>
    </lineage>
</organism>
<dbReference type="EMBL" id="JAHRID010000007">
    <property type="protein sequence ID" value="MBV2130404.1"/>
    <property type="molecule type" value="Genomic_DNA"/>
</dbReference>
<reference evidence="1 2" key="1">
    <citation type="submission" date="2021-06" db="EMBL/GenBank/DDBJ databases">
        <title>Rheinheimera indica sp. nov., isolated from deep-sea sediment.</title>
        <authorList>
            <person name="Wang Z."/>
            <person name="Zhang X.-Y."/>
        </authorList>
    </citation>
    <scope>NUCLEOTIDE SEQUENCE [LARGE SCALE GENOMIC DNA]</scope>
    <source>
        <strain evidence="1 2">SM2107</strain>
    </source>
</reference>
<keyword evidence="2" id="KW-1185">Reference proteome</keyword>